<feature type="signal peptide" evidence="2">
    <location>
        <begin position="1"/>
        <end position="20"/>
    </location>
</feature>
<proteinExistence type="predicted"/>
<dbReference type="AlphaFoldDB" id="A0A3E2NGR4"/>
<dbReference type="PROSITE" id="PS51257">
    <property type="entry name" value="PROKAR_LIPOPROTEIN"/>
    <property type="match status" value="1"/>
</dbReference>
<dbReference type="Gene3D" id="3.40.190.10">
    <property type="entry name" value="Periplasmic binding protein-like II"/>
    <property type="match status" value="2"/>
</dbReference>
<evidence type="ECO:0000256" key="1">
    <source>
        <dbReference type="SAM" id="MobiDB-lite"/>
    </source>
</evidence>
<dbReference type="InterPro" id="IPR006059">
    <property type="entry name" value="SBP"/>
</dbReference>
<evidence type="ECO:0000313" key="3">
    <source>
        <dbReference type="EMBL" id="RFZ80202.1"/>
    </source>
</evidence>
<feature type="compositionally biased region" description="Basic and acidic residues" evidence="1">
    <location>
        <begin position="27"/>
        <end position="44"/>
    </location>
</feature>
<dbReference type="Pfam" id="PF01547">
    <property type="entry name" value="SBP_bac_1"/>
    <property type="match status" value="1"/>
</dbReference>
<dbReference type="OrthoDB" id="41208at2"/>
<dbReference type="EMBL" id="QOHO01000013">
    <property type="protein sequence ID" value="RFZ80202.1"/>
    <property type="molecule type" value="Genomic_DNA"/>
</dbReference>
<reference evidence="3 4" key="1">
    <citation type="submission" date="2018-07" db="EMBL/GenBank/DDBJ databases">
        <title>New species, Clostridium PI-S10-A1B.</title>
        <authorList>
            <person name="Krishna G."/>
            <person name="Summeta K."/>
            <person name="Shikha S."/>
            <person name="Prabhu P.B."/>
            <person name="Suresh K."/>
        </authorList>
    </citation>
    <scope>NUCLEOTIDE SEQUENCE [LARGE SCALE GENOMIC DNA]</scope>
    <source>
        <strain evidence="3 4">PI-S10-A1B</strain>
    </source>
</reference>
<evidence type="ECO:0000256" key="2">
    <source>
        <dbReference type="SAM" id="SignalP"/>
    </source>
</evidence>
<organism evidence="3 4">
    <name type="scientific">Lacrimispora amygdalina</name>
    <dbReference type="NCBI Taxonomy" id="253257"/>
    <lineage>
        <taxon>Bacteria</taxon>
        <taxon>Bacillati</taxon>
        <taxon>Bacillota</taxon>
        <taxon>Clostridia</taxon>
        <taxon>Lachnospirales</taxon>
        <taxon>Lachnospiraceae</taxon>
        <taxon>Lacrimispora</taxon>
    </lineage>
</organism>
<dbReference type="SUPFAM" id="SSF53850">
    <property type="entry name" value="Periplasmic binding protein-like II"/>
    <property type="match status" value="1"/>
</dbReference>
<gene>
    <name evidence="3" type="ORF">DS742_04340</name>
</gene>
<keyword evidence="2" id="KW-0732">Signal</keyword>
<protein>
    <submittedName>
        <fullName evidence="3">Extracellular solute-binding protein</fullName>
    </submittedName>
</protein>
<sequence>MKKRQIGMLLCAAAAAIALTGCGSGKTKTEDTRAGQESSKETGKESSQAAAGGDVVIKVFSNLPDRTSGQGLIEQMLFDQYMEKNPNVKIQVEALDDESYKTKFKAYASGSDMPDLVNAWGQPSFLDEVIDAGLLAELNPADYKDYGFIQGALDGFSKDGKLYGLARNTDVMAFYYNKSMFEKYGVKVPETYDDLLAAVNTFKTAGVIPVSMDGSDKWPLSIYINALYQQYNGSTSSKEIREAVKTGDYSNEAWTKSLDQLKKSIDAGIFQTGFETTDYATSMNLFTNGQAAMYYMGSWEMSMATNENIPEEIRNNIGVFNMPAVEGGKGTKTDLTAWNGGGHAVTANSKVKAEAIKLLNYMYQPENWSKLCWEKGVCMSAQNFSQYLTGKETALQLEFVDKVNHATSISGVTFNDLGTNQYKTVSEDASVEFAIGQLTAKDFTDKLAGAMKK</sequence>
<dbReference type="RefSeq" id="WP_117415787.1">
    <property type="nucleotide sequence ID" value="NZ_QOHO01000013.1"/>
</dbReference>
<name>A0A3E2NGR4_9FIRM</name>
<dbReference type="PANTHER" id="PTHR43649:SF14">
    <property type="entry name" value="BLR3389 PROTEIN"/>
    <property type="match status" value="1"/>
</dbReference>
<feature type="chain" id="PRO_5039146217" evidence="2">
    <location>
        <begin position="21"/>
        <end position="453"/>
    </location>
</feature>
<evidence type="ECO:0000313" key="4">
    <source>
        <dbReference type="Proteomes" id="UP000260680"/>
    </source>
</evidence>
<dbReference type="InterPro" id="IPR050490">
    <property type="entry name" value="Bact_solute-bd_prot1"/>
</dbReference>
<dbReference type="Proteomes" id="UP000260680">
    <property type="component" value="Unassembled WGS sequence"/>
</dbReference>
<comment type="caution">
    <text evidence="3">The sequence shown here is derived from an EMBL/GenBank/DDBJ whole genome shotgun (WGS) entry which is preliminary data.</text>
</comment>
<dbReference type="PANTHER" id="PTHR43649">
    <property type="entry name" value="ARABINOSE-BINDING PROTEIN-RELATED"/>
    <property type="match status" value="1"/>
</dbReference>
<accession>A0A3E2NGR4</accession>
<feature type="region of interest" description="Disordered" evidence="1">
    <location>
        <begin position="25"/>
        <end position="49"/>
    </location>
</feature>